<reference evidence="3" key="1">
    <citation type="journal article" date="2023" name="Mol. Phylogenet. Evol.">
        <title>Genome-scale phylogeny and comparative genomics of the fungal order Sordariales.</title>
        <authorList>
            <person name="Hensen N."/>
            <person name="Bonometti L."/>
            <person name="Westerberg I."/>
            <person name="Brannstrom I.O."/>
            <person name="Guillou S."/>
            <person name="Cros-Aarteil S."/>
            <person name="Calhoun S."/>
            <person name="Haridas S."/>
            <person name="Kuo A."/>
            <person name="Mondo S."/>
            <person name="Pangilinan J."/>
            <person name="Riley R."/>
            <person name="LaButti K."/>
            <person name="Andreopoulos B."/>
            <person name="Lipzen A."/>
            <person name="Chen C."/>
            <person name="Yan M."/>
            <person name="Daum C."/>
            <person name="Ng V."/>
            <person name="Clum A."/>
            <person name="Steindorff A."/>
            <person name="Ohm R.A."/>
            <person name="Martin F."/>
            <person name="Silar P."/>
            <person name="Natvig D.O."/>
            <person name="Lalanne C."/>
            <person name="Gautier V."/>
            <person name="Ament-Velasquez S.L."/>
            <person name="Kruys A."/>
            <person name="Hutchinson M.I."/>
            <person name="Powell A.J."/>
            <person name="Barry K."/>
            <person name="Miller A.N."/>
            <person name="Grigoriev I.V."/>
            <person name="Debuchy R."/>
            <person name="Gladieux P."/>
            <person name="Hiltunen Thoren M."/>
            <person name="Johannesson H."/>
        </authorList>
    </citation>
    <scope>NUCLEOTIDE SEQUENCE</scope>
    <source>
        <strain evidence="3">CBS 315.58</strain>
    </source>
</reference>
<organism evidence="3 4">
    <name type="scientific">Triangularia verruculosa</name>
    <dbReference type="NCBI Taxonomy" id="2587418"/>
    <lineage>
        <taxon>Eukaryota</taxon>
        <taxon>Fungi</taxon>
        <taxon>Dikarya</taxon>
        <taxon>Ascomycota</taxon>
        <taxon>Pezizomycotina</taxon>
        <taxon>Sordariomycetes</taxon>
        <taxon>Sordariomycetidae</taxon>
        <taxon>Sordariales</taxon>
        <taxon>Podosporaceae</taxon>
        <taxon>Triangularia</taxon>
    </lineage>
</organism>
<comment type="caution">
    <text evidence="3">The sequence shown here is derived from an EMBL/GenBank/DDBJ whole genome shotgun (WGS) entry which is preliminary data.</text>
</comment>
<feature type="region of interest" description="Disordered" evidence="1">
    <location>
        <begin position="448"/>
        <end position="508"/>
    </location>
</feature>
<dbReference type="GO" id="GO:0005737">
    <property type="term" value="C:cytoplasm"/>
    <property type="evidence" value="ECO:0007669"/>
    <property type="project" value="TreeGrafter"/>
</dbReference>
<dbReference type="InterPro" id="IPR051964">
    <property type="entry name" value="Chaperone_stress_response"/>
</dbReference>
<evidence type="ECO:0000313" key="4">
    <source>
        <dbReference type="Proteomes" id="UP001303160"/>
    </source>
</evidence>
<dbReference type="EMBL" id="MU863894">
    <property type="protein sequence ID" value="KAK4202814.1"/>
    <property type="molecule type" value="Genomic_DNA"/>
</dbReference>
<feature type="compositionally biased region" description="Polar residues" evidence="1">
    <location>
        <begin position="128"/>
        <end position="139"/>
    </location>
</feature>
<dbReference type="PROSITE" id="PS50076">
    <property type="entry name" value="DNAJ_2"/>
    <property type="match status" value="1"/>
</dbReference>
<feature type="compositionally biased region" description="Low complexity" evidence="1">
    <location>
        <begin position="365"/>
        <end position="392"/>
    </location>
</feature>
<dbReference type="PANTHER" id="PTHR44029:SF1">
    <property type="entry name" value="DNAJ HOMOLOG SUBFAMILY C MEMBER 21"/>
    <property type="match status" value="1"/>
</dbReference>
<evidence type="ECO:0000256" key="1">
    <source>
        <dbReference type="SAM" id="MobiDB-lite"/>
    </source>
</evidence>
<dbReference type="PRINTS" id="PR00625">
    <property type="entry name" value="JDOMAIN"/>
</dbReference>
<reference evidence="3" key="2">
    <citation type="submission" date="2023-05" db="EMBL/GenBank/DDBJ databases">
        <authorList>
            <consortium name="Lawrence Berkeley National Laboratory"/>
            <person name="Steindorff A."/>
            <person name="Hensen N."/>
            <person name="Bonometti L."/>
            <person name="Westerberg I."/>
            <person name="Brannstrom I.O."/>
            <person name="Guillou S."/>
            <person name="Cros-Aarteil S."/>
            <person name="Calhoun S."/>
            <person name="Haridas S."/>
            <person name="Kuo A."/>
            <person name="Mondo S."/>
            <person name="Pangilinan J."/>
            <person name="Riley R."/>
            <person name="Labutti K."/>
            <person name="Andreopoulos B."/>
            <person name="Lipzen A."/>
            <person name="Chen C."/>
            <person name="Yanf M."/>
            <person name="Daum C."/>
            <person name="Ng V."/>
            <person name="Clum A."/>
            <person name="Ohm R."/>
            <person name="Martin F."/>
            <person name="Silar P."/>
            <person name="Natvig D."/>
            <person name="Lalanne C."/>
            <person name="Gautier V."/>
            <person name="Ament-Velasquez S.L."/>
            <person name="Kruys A."/>
            <person name="Hutchinson M.I."/>
            <person name="Powell A.J."/>
            <person name="Barry K."/>
            <person name="Miller A.N."/>
            <person name="Grigoriev I.V."/>
            <person name="Debuchy R."/>
            <person name="Gladieux P."/>
            <person name="Thoren M.H."/>
            <person name="Johannesson H."/>
        </authorList>
    </citation>
    <scope>NUCLEOTIDE SEQUENCE</scope>
    <source>
        <strain evidence="3">CBS 315.58</strain>
    </source>
</reference>
<feature type="compositionally biased region" description="Pro residues" evidence="1">
    <location>
        <begin position="173"/>
        <end position="185"/>
    </location>
</feature>
<feature type="region of interest" description="Disordered" evidence="1">
    <location>
        <begin position="265"/>
        <end position="430"/>
    </location>
</feature>
<feature type="compositionally biased region" description="Low complexity" evidence="1">
    <location>
        <begin position="227"/>
        <end position="242"/>
    </location>
</feature>
<dbReference type="PANTHER" id="PTHR44029">
    <property type="entry name" value="DNAJ HOMOLOG SUBFAMILY C MEMBER 21"/>
    <property type="match status" value="1"/>
</dbReference>
<dbReference type="PROSITE" id="PS00636">
    <property type="entry name" value="DNAJ_1"/>
    <property type="match status" value="1"/>
</dbReference>
<feature type="compositionally biased region" description="Basic and acidic residues" evidence="1">
    <location>
        <begin position="323"/>
        <end position="339"/>
    </location>
</feature>
<evidence type="ECO:0000259" key="2">
    <source>
        <dbReference type="PROSITE" id="PS50076"/>
    </source>
</evidence>
<feature type="compositionally biased region" description="Basic and acidic residues" evidence="1">
    <location>
        <begin position="142"/>
        <end position="160"/>
    </location>
</feature>
<dbReference type="Pfam" id="PF00226">
    <property type="entry name" value="DnaJ"/>
    <property type="match status" value="1"/>
</dbReference>
<dbReference type="InterPro" id="IPR018253">
    <property type="entry name" value="DnaJ_domain_CS"/>
</dbReference>
<feature type="region of interest" description="Disordered" evidence="1">
    <location>
        <begin position="85"/>
        <end position="249"/>
    </location>
</feature>
<dbReference type="InterPro" id="IPR001623">
    <property type="entry name" value="DnaJ_domain"/>
</dbReference>
<protein>
    <recommendedName>
        <fullName evidence="2">J domain-containing protein</fullName>
    </recommendedName>
</protein>
<dbReference type="CDD" id="cd06257">
    <property type="entry name" value="DnaJ"/>
    <property type="match status" value="1"/>
</dbReference>
<feature type="compositionally biased region" description="Polar residues" evidence="1">
    <location>
        <begin position="472"/>
        <end position="482"/>
    </location>
</feature>
<dbReference type="SMART" id="SM00271">
    <property type="entry name" value="DnaJ"/>
    <property type="match status" value="1"/>
</dbReference>
<feature type="compositionally biased region" description="Low complexity" evidence="1">
    <location>
        <begin position="572"/>
        <end position="582"/>
    </location>
</feature>
<sequence length="835" mass="90985">MVKPDFERDYYADLELPSMSEIEVIKKQFKKLALKYHPDRNIGNEDQSKEKFVLIQTAHEILTDPSQKAKYDAHRARLGRWSAAYGGASGVRGNPYMNTSQDINSKYGAPPQRRPPMPTRPTAAASTGGASRYSQWQARTKTKTESMREQSKSEAWERSRASNPQSAYSATRPVPPRPKDVPPTPRSAAQERRQQAAFGGNTTRKTGFTPSSPTGDEPPVRNHHYNTYTASGSTATADATPANKPRPASEFVDPLAQQFGDTFLDSRQSTPYATNVGEKTNPFEPLNNVNRAKSMKDNARRFPTEVPPAPPNRQRSASVGSDGFRRSSNEKPSHHETTTHTRFPAQSKASARYSPRTAQPPESAPPSAAGFAGAANGSSSSVNSSANATVNGGASAHARTGPKVFTVPDDDDDDPTSPIQQARFTRHSADNINTKFVAEDKAKFEFSAGNDAESFPNSPTDPFARARRRTTRQSPTRNQVPGSNEAFANVSATRPAVPQREAAPKTSAFDAKKWTEWTESMKDENIFVPRSGTRSSVSPTRPVKPLKKTRGGGVRLTAGSAGMVEEEDSSGDDGAPAGAGRASLGGTKSPNAMDIDPPVPETSAQQHPAANDARTIHVEPTKPEWRAGHVGSTGAAAPPVPPKVNGAQKMPPVNPTHAGSEDTDDFMRPNIFAEFENVAPFNQKASGLNSFADLSQNLPFQSRPSVRIPIPQMKPTPLTCPPVPQAPIVPTTLAFGGAKMGSPAWNTYAKEFEAYMIAWSHWNGTMLTHFSTRQAHHNSEGFSWIGTLGDSGYQEYVNALEQDKPLRQKWLTACDNHELRFKEFEKMRRGLMRNQ</sequence>
<dbReference type="Proteomes" id="UP001303160">
    <property type="component" value="Unassembled WGS sequence"/>
</dbReference>
<dbReference type="Gene3D" id="1.10.287.110">
    <property type="entry name" value="DnaJ domain"/>
    <property type="match status" value="1"/>
</dbReference>
<feature type="compositionally biased region" description="Basic and acidic residues" evidence="1">
    <location>
        <begin position="294"/>
        <end position="303"/>
    </location>
</feature>
<dbReference type="AlphaFoldDB" id="A0AAN6XLC4"/>
<feature type="compositionally biased region" description="Polar residues" evidence="1">
    <location>
        <begin position="200"/>
        <end position="214"/>
    </location>
</feature>
<name>A0AAN6XLC4_9PEZI</name>
<accession>A0AAN6XLC4</accession>
<evidence type="ECO:0000313" key="3">
    <source>
        <dbReference type="EMBL" id="KAK4202814.1"/>
    </source>
</evidence>
<gene>
    <name evidence="3" type="ORF">QBC40DRAFT_37384</name>
</gene>
<proteinExistence type="predicted"/>
<dbReference type="SUPFAM" id="SSF46565">
    <property type="entry name" value="Chaperone J-domain"/>
    <property type="match status" value="1"/>
</dbReference>
<keyword evidence="4" id="KW-1185">Reference proteome</keyword>
<feature type="domain" description="J" evidence="2">
    <location>
        <begin position="9"/>
        <end position="75"/>
    </location>
</feature>
<dbReference type="InterPro" id="IPR036869">
    <property type="entry name" value="J_dom_sf"/>
</dbReference>
<feature type="region of interest" description="Disordered" evidence="1">
    <location>
        <begin position="529"/>
        <end position="616"/>
    </location>
</feature>